<dbReference type="AlphaFoldDB" id="A0A1K2HSH3"/>
<sequence length="265" mass="27824">MIGSRLVQILLHPLLRGQLAVLAALLLPFLYRLASEGTAIIGHCTVLGAVALVWQVAFARARGQRFGLEGLAMALLIALLVPAATPIWHLVLGGTFGIVIGLLVFGGHGRNILHPGVVALAFLMFSFPTEGYRAGIALPLWTLAPALLLLVGSGHANWRILPGAVGMVMGLGWLWNQEALVALPADGLFWLVLLVLVADPVASAATNWGRIGYGLLFGLLVALFLGAGPALGALVFATLMAAIFAPLIDQLVVALNAARRARRHG</sequence>
<evidence type="ECO:0000256" key="1">
    <source>
        <dbReference type="ARBA" id="ARBA00022448"/>
    </source>
</evidence>
<dbReference type="PANTHER" id="PTHR30578">
    <property type="entry name" value="ELECTRON TRANSPORT COMPLEX PROTEIN RNFD"/>
    <property type="match status" value="1"/>
</dbReference>
<evidence type="ECO:0000256" key="8">
    <source>
        <dbReference type="ARBA" id="ARBA00023136"/>
    </source>
</evidence>
<dbReference type="Proteomes" id="UP000183447">
    <property type="component" value="Unassembled WGS sequence"/>
</dbReference>
<dbReference type="PANTHER" id="PTHR30578:SF1">
    <property type="entry name" value="NA(+)-TRANSLOCATING NADH-QUINONE REDUCTASE SUBUNIT B"/>
    <property type="match status" value="1"/>
</dbReference>
<dbReference type="GO" id="GO:0055085">
    <property type="term" value="P:transmembrane transport"/>
    <property type="evidence" value="ECO:0007669"/>
    <property type="project" value="InterPro"/>
</dbReference>
<dbReference type="InterPro" id="IPR004338">
    <property type="entry name" value="NqrB/RnfD"/>
</dbReference>
<keyword evidence="5 9" id="KW-0812">Transmembrane</keyword>
<evidence type="ECO:0000256" key="2">
    <source>
        <dbReference type="ARBA" id="ARBA00022553"/>
    </source>
</evidence>
<feature type="transmembrane region" description="Helical" evidence="9">
    <location>
        <begin position="14"/>
        <end position="34"/>
    </location>
</feature>
<protein>
    <submittedName>
        <fullName evidence="10">Na+-transporting NADH:ubiquinone oxidoreductase subunit B</fullName>
    </submittedName>
</protein>
<evidence type="ECO:0000256" key="6">
    <source>
        <dbReference type="ARBA" id="ARBA00022967"/>
    </source>
</evidence>
<dbReference type="GO" id="GO:0005886">
    <property type="term" value="C:plasma membrane"/>
    <property type="evidence" value="ECO:0007669"/>
    <property type="project" value="TreeGrafter"/>
</dbReference>
<evidence type="ECO:0000256" key="3">
    <source>
        <dbReference type="ARBA" id="ARBA00022630"/>
    </source>
</evidence>
<keyword evidence="7 9" id="KW-1133">Transmembrane helix</keyword>
<feature type="transmembrane region" description="Helical" evidence="9">
    <location>
        <begin position="234"/>
        <end position="258"/>
    </location>
</feature>
<reference evidence="10 11" key="1">
    <citation type="submission" date="2016-11" db="EMBL/GenBank/DDBJ databases">
        <authorList>
            <person name="Jaros S."/>
            <person name="Januszkiewicz K."/>
            <person name="Wedrychowicz H."/>
        </authorList>
    </citation>
    <scope>NUCLEOTIDE SEQUENCE [LARGE SCALE GENOMIC DNA]</scope>
    <source>
        <strain evidence="10 11">ATCC 23634</strain>
    </source>
</reference>
<keyword evidence="3" id="KW-0285">Flavoprotein</keyword>
<dbReference type="Pfam" id="PF03116">
    <property type="entry name" value="NQR2_RnfD_RnfE"/>
    <property type="match status" value="2"/>
</dbReference>
<feature type="transmembrane region" description="Helical" evidence="9">
    <location>
        <begin position="40"/>
        <end position="59"/>
    </location>
</feature>
<dbReference type="RefSeq" id="WP_072338531.1">
    <property type="nucleotide sequence ID" value="NZ_FPKU01000001.1"/>
</dbReference>
<keyword evidence="6" id="KW-1278">Translocase</keyword>
<organism evidence="10 11">
    <name type="scientific">Devosia enhydra</name>
    <dbReference type="NCBI Taxonomy" id="665118"/>
    <lineage>
        <taxon>Bacteria</taxon>
        <taxon>Pseudomonadati</taxon>
        <taxon>Pseudomonadota</taxon>
        <taxon>Alphaproteobacteria</taxon>
        <taxon>Hyphomicrobiales</taxon>
        <taxon>Devosiaceae</taxon>
        <taxon>Devosia</taxon>
    </lineage>
</organism>
<evidence type="ECO:0000313" key="11">
    <source>
        <dbReference type="Proteomes" id="UP000183447"/>
    </source>
</evidence>
<accession>A0A1K2HSH3</accession>
<evidence type="ECO:0000256" key="4">
    <source>
        <dbReference type="ARBA" id="ARBA00022643"/>
    </source>
</evidence>
<feature type="transmembrane region" description="Helical" evidence="9">
    <location>
        <begin position="187"/>
        <end position="204"/>
    </location>
</feature>
<proteinExistence type="predicted"/>
<gene>
    <name evidence="10" type="ORF">SAMN02983003_0166</name>
</gene>
<feature type="transmembrane region" description="Helical" evidence="9">
    <location>
        <begin position="211"/>
        <end position="228"/>
    </location>
</feature>
<dbReference type="STRING" id="665118.SAMN02983003_0166"/>
<dbReference type="EMBL" id="FPKU01000001">
    <property type="protein sequence ID" value="SFZ80846.1"/>
    <property type="molecule type" value="Genomic_DNA"/>
</dbReference>
<feature type="transmembrane region" description="Helical" evidence="9">
    <location>
        <begin position="134"/>
        <end position="151"/>
    </location>
</feature>
<keyword evidence="8 9" id="KW-0472">Membrane</keyword>
<keyword evidence="11" id="KW-1185">Reference proteome</keyword>
<dbReference type="OrthoDB" id="9776359at2"/>
<keyword evidence="4" id="KW-0288">FMN</keyword>
<evidence type="ECO:0000256" key="9">
    <source>
        <dbReference type="SAM" id="Phobius"/>
    </source>
</evidence>
<feature type="transmembrane region" description="Helical" evidence="9">
    <location>
        <begin position="112"/>
        <end position="128"/>
    </location>
</feature>
<name>A0A1K2HSH3_9HYPH</name>
<evidence type="ECO:0000256" key="7">
    <source>
        <dbReference type="ARBA" id="ARBA00022989"/>
    </source>
</evidence>
<feature type="transmembrane region" description="Helical" evidence="9">
    <location>
        <begin position="66"/>
        <end position="81"/>
    </location>
</feature>
<keyword evidence="10" id="KW-0830">Ubiquinone</keyword>
<keyword evidence="2" id="KW-0597">Phosphoprotein</keyword>
<evidence type="ECO:0000256" key="5">
    <source>
        <dbReference type="ARBA" id="ARBA00022692"/>
    </source>
</evidence>
<evidence type="ECO:0000313" key="10">
    <source>
        <dbReference type="EMBL" id="SFZ80846.1"/>
    </source>
</evidence>
<keyword evidence="1" id="KW-0813">Transport</keyword>